<dbReference type="PROSITE" id="PS50097">
    <property type="entry name" value="BTB"/>
    <property type="match status" value="1"/>
</dbReference>
<evidence type="ECO:0000313" key="2">
    <source>
        <dbReference type="EMBL" id="SLM37218.1"/>
    </source>
</evidence>
<dbReference type="EMBL" id="FWEW01001429">
    <property type="protein sequence ID" value="SLM37218.1"/>
    <property type="molecule type" value="Genomic_DNA"/>
</dbReference>
<dbReference type="AlphaFoldDB" id="A0A1W5D243"/>
<evidence type="ECO:0000313" key="3">
    <source>
        <dbReference type="Proteomes" id="UP000192927"/>
    </source>
</evidence>
<dbReference type="InterPro" id="IPR000210">
    <property type="entry name" value="BTB/POZ_dom"/>
</dbReference>
<dbReference type="SUPFAM" id="SSF54695">
    <property type="entry name" value="POZ domain"/>
    <property type="match status" value="1"/>
</dbReference>
<dbReference type="PANTHER" id="PTHR47843">
    <property type="entry name" value="BTB DOMAIN-CONTAINING PROTEIN-RELATED"/>
    <property type="match status" value="1"/>
</dbReference>
<accession>A0A1W5D243</accession>
<dbReference type="Proteomes" id="UP000192927">
    <property type="component" value="Unassembled WGS sequence"/>
</dbReference>
<dbReference type="Pfam" id="PF00651">
    <property type="entry name" value="BTB"/>
    <property type="match status" value="1"/>
</dbReference>
<dbReference type="InterPro" id="IPR011333">
    <property type="entry name" value="SKP1/BTB/POZ_sf"/>
</dbReference>
<reference evidence="3" key="1">
    <citation type="submission" date="2017-03" db="EMBL/GenBank/DDBJ databases">
        <authorList>
            <person name="Sharma R."/>
            <person name="Thines M."/>
        </authorList>
    </citation>
    <scope>NUCLEOTIDE SEQUENCE [LARGE SCALE GENOMIC DNA]</scope>
</reference>
<protein>
    <submittedName>
        <fullName evidence="2">BTB/POZ-like</fullName>
    </submittedName>
</protein>
<evidence type="ECO:0000259" key="1">
    <source>
        <dbReference type="PROSITE" id="PS50097"/>
    </source>
</evidence>
<dbReference type="Gene3D" id="3.30.710.10">
    <property type="entry name" value="Potassium Channel Kv1.1, Chain A"/>
    <property type="match status" value="1"/>
</dbReference>
<feature type="domain" description="BTB" evidence="1">
    <location>
        <begin position="12"/>
        <end position="81"/>
    </location>
</feature>
<name>A0A1W5D243_9LECA</name>
<dbReference type="CDD" id="cd18186">
    <property type="entry name" value="BTB_POZ_ZBTB_KLHL-like"/>
    <property type="match status" value="1"/>
</dbReference>
<proteinExistence type="predicted"/>
<dbReference type="PANTHER" id="PTHR47843:SF2">
    <property type="entry name" value="BTB DOMAIN-CONTAINING PROTEIN"/>
    <property type="match status" value="1"/>
</dbReference>
<sequence length="230" mass="25889">MSQSAFFESPVAQIIVGHGLNQRTFHVHTHLLEQHSEYFKVSLNSAFPEGQTKQVTLHEDNADAFHLFVQWIYSGDYNVKEARGVEYRSTEDTYSCHAEAYTLGNKLIAPAFKIHTVKRLLKVLETFDGLSMTTLLDMVQTVYAGTSEEDGYDMRLALAHYCVSRIGKGRPIPGVSGFYANEIDELAQTNNTSFLRDVLLLIPPGPRFSARDLEVQLYVDQVWNNRAPGG</sequence>
<organism evidence="2 3">
    <name type="scientific">Lasallia pustulata</name>
    <dbReference type="NCBI Taxonomy" id="136370"/>
    <lineage>
        <taxon>Eukaryota</taxon>
        <taxon>Fungi</taxon>
        <taxon>Dikarya</taxon>
        <taxon>Ascomycota</taxon>
        <taxon>Pezizomycotina</taxon>
        <taxon>Lecanoromycetes</taxon>
        <taxon>OSLEUM clade</taxon>
        <taxon>Umbilicariomycetidae</taxon>
        <taxon>Umbilicariales</taxon>
        <taxon>Umbilicariaceae</taxon>
        <taxon>Lasallia</taxon>
    </lineage>
</organism>
<keyword evidence="3" id="KW-1185">Reference proteome</keyword>